<feature type="region of interest" description="Disordered" evidence="4">
    <location>
        <begin position="1"/>
        <end position="20"/>
    </location>
</feature>
<dbReference type="Proteomes" id="UP000187209">
    <property type="component" value="Unassembled WGS sequence"/>
</dbReference>
<dbReference type="GO" id="GO:0004722">
    <property type="term" value="F:protein serine/threonine phosphatase activity"/>
    <property type="evidence" value="ECO:0007669"/>
    <property type="project" value="InterPro"/>
</dbReference>
<dbReference type="GO" id="GO:0016020">
    <property type="term" value="C:membrane"/>
    <property type="evidence" value="ECO:0007669"/>
    <property type="project" value="UniProtKB-SubCell"/>
</dbReference>
<dbReference type="Gene3D" id="3.60.40.10">
    <property type="entry name" value="PPM-type phosphatase domain"/>
    <property type="match status" value="1"/>
</dbReference>
<accession>A0A1R2BLW7</accession>
<comment type="subcellular location">
    <subcellularLocation>
        <location evidence="1">Membrane</location>
    </subcellularLocation>
</comment>
<evidence type="ECO:0000256" key="2">
    <source>
        <dbReference type="ARBA" id="ARBA00023136"/>
    </source>
</evidence>
<comment type="caution">
    <text evidence="6">The sequence shown here is derived from an EMBL/GenBank/DDBJ whole genome shotgun (WGS) entry which is preliminary data.</text>
</comment>
<dbReference type="EMBL" id="MPUH01000556">
    <property type="protein sequence ID" value="OMJ77787.1"/>
    <property type="molecule type" value="Genomic_DNA"/>
</dbReference>
<evidence type="ECO:0000259" key="5">
    <source>
        <dbReference type="PROSITE" id="PS51746"/>
    </source>
</evidence>
<name>A0A1R2BLW7_9CILI</name>
<evidence type="ECO:0000313" key="7">
    <source>
        <dbReference type="Proteomes" id="UP000187209"/>
    </source>
</evidence>
<feature type="domain" description="PPM-type phosphatase" evidence="5">
    <location>
        <begin position="85"/>
        <end position="373"/>
    </location>
</feature>
<dbReference type="SMART" id="SM00332">
    <property type="entry name" value="PP2Cc"/>
    <property type="match status" value="1"/>
</dbReference>
<dbReference type="Pfam" id="PF00481">
    <property type="entry name" value="PP2C"/>
    <property type="match status" value="1"/>
</dbReference>
<gene>
    <name evidence="6" type="ORF">SteCoe_22537</name>
</gene>
<sequence length="385" mass="42789">MIKFEPNTPSKKVEEVKKTSSTLFPRIQRSNSPIHGNRSPNFRVSQKLLLLPDVKNSKCSSGRTSRVSKFNKIKVSTTRCGVVYGYAANSYRGLARYRKLDSISLIANLPCPKTMPENIWPRSSYYAIYDGHSGKKCSKYLRDHLHNNILSDADFPTKAKKAIFNAFIRTDEDFISQAEDQGEMSGSCAVVAMFVGSKCIVTNTGDSRCLVSCQKGTKIIHVSAIHKPDEPKENIRIVQGGGSVTHGYIINKAGEALTQGQARVIPGNLFVSRAFGNIDAKIPRLGGNPNVVIVDPHIKSFKINQDFDFILLATDSLFDLMSNREVVDIIWNSLYISRAQDLATQLNNAVEDLLNEVKDREVQKNVTIILITLKNLIENLPGENT</sequence>
<keyword evidence="7" id="KW-1185">Reference proteome</keyword>
<keyword evidence="3" id="KW-0175">Coiled coil</keyword>
<protein>
    <recommendedName>
        <fullName evidence="5">PPM-type phosphatase domain-containing protein</fullName>
    </recommendedName>
</protein>
<feature type="coiled-coil region" evidence="3">
    <location>
        <begin position="336"/>
        <end position="363"/>
    </location>
</feature>
<dbReference type="OrthoDB" id="10264738at2759"/>
<evidence type="ECO:0000256" key="1">
    <source>
        <dbReference type="ARBA" id="ARBA00004370"/>
    </source>
</evidence>
<evidence type="ECO:0000256" key="3">
    <source>
        <dbReference type="SAM" id="Coils"/>
    </source>
</evidence>
<reference evidence="6 7" key="1">
    <citation type="submission" date="2016-11" db="EMBL/GenBank/DDBJ databases">
        <title>The macronuclear genome of Stentor coeruleus: a giant cell with tiny introns.</title>
        <authorList>
            <person name="Slabodnick M."/>
            <person name="Ruby J.G."/>
            <person name="Reiff S.B."/>
            <person name="Swart E.C."/>
            <person name="Gosai S."/>
            <person name="Prabakaran S."/>
            <person name="Witkowska E."/>
            <person name="Larue G.E."/>
            <person name="Fisher S."/>
            <person name="Freeman R.M."/>
            <person name="Gunawardena J."/>
            <person name="Chu W."/>
            <person name="Stover N.A."/>
            <person name="Gregory B.D."/>
            <person name="Nowacki M."/>
            <person name="Derisi J."/>
            <person name="Roy S.W."/>
            <person name="Marshall W.F."/>
            <person name="Sood P."/>
        </authorList>
    </citation>
    <scope>NUCLEOTIDE SEQUENCE [LARGE SCALE GENOMIC DNA]</scope>
    <source>
        <strain evidence="6">WM001</strain>
    </source>
</reference>
<keyword evidence="2" id="KW-0472">Membrane</keyword>
<organism evidence="6 7">
    <name type="scientific">Stentor coeruleus</name>
    <dbReference type="NCBI Taxonomy" id="5963"/>
    <lineage>
        <taxon>Eukaryota</taxon>
        <taxon>Sar</taxon>
        <taxon>Alveolata</taxon>
        <taxon>Ciliophora</taxon>
        <taxon>Postciliodesmatophora</taxon>
        <taxon>Heterotrichea</taxon>
        <taxon>Heterotrichida</taxon>
        <taxon>Stentoridae</taxon>
        <taxon>Stentor</taxon>
    </lineage>
</organism>
<evidence type="ECO:0000256" key="4">
    <source>
        <dbReference type="SAM" id="MobiDB-lite"/>
    </source>
</evidence>
<dbReference type="InterPro" id="IPR015655">
    <property type="entry name" value="PP2C"/>
</dbReference>
<dbReference type="InterPro" id="IPR001932">
    <property type="entry name" value="PPM-type_phosphatase-like_dom"/>
</dbReference>
<dbReference type="AlphaFoldDB" id="A0A1R2BLW7"/>
<dbReference type="InterPro" id="IPR036457">
    <property type="entry name" value="PPM-type-like_dom_sf"/>
</dbReference>
<proteinExistence type="predicted"/>
<dbReference type="PANTHER" id="PTHR47992">
    <property type="entry name" value="PROTEIN PHOSPHATASE"/>
    <property type="match status" value="1"/>
</dbReference>
<dbReference type="PROSITE" id="PS51746">
    <property type="entry name" value="PPM_2"/>
    <property type="match status" value="1"/>
</dbReference>
<dbReference type="CDD" id="cd00143">
    <property type="entry name" value="PP2Cc"/>
    <property type="match status" value="1"/>
</dbReference>
<evidence type="ECO:0000313" key="6">
    <source>
        <dbReference type="EMBL" id="OMJ77787.1"/>
    </source>
</evidence>
<dbReference type="SUPFAM" id="SSF81606">
    <property type="entry name" value="PP2C-like"/>
    <property type="match status" value="1"/>
</dbReference>